<feature type="domain" description="Putative zinc ribbon" evidence="1">
    <location>
        <begin position="4"/>
        <end position="88"/>
    </location>
</feature>
<sequence>MNTICQSCAMPLQGKQGDMRGSEKEGQPSDTYCLLCYQGGAFTYPNCSYEDILARGREGISQGPGNALQKWFLKATYPMLLKKVDRWK</sequence>
<comment type="caution">
    <text evidence="2">The sequence shown here is derived from an EMBL/GenBank/DDBJ whole genome shotgun (WGS) entry which is preliminary data.</text>
</comment>
<evidence type="ECO:0000259" key="1">
    <source>
        <dbReference type="Pfam" id="PF12674"/>
    </source>
</evidence>
<evidence type="ECO:0000313" key="3">
    <source>
        <dbReference type="Proteomes" id="UP000697472"/>
    </source>
</evidence>
<reference evidence="2 3" key="1">
    <citation type="submission" date="2021-01" db="EMBL/GenBank/DDBJ databases">
        <title>Genomic Encyclopedia of Type Strains, Phase IV (KMG-IV): sequencing the most valuable type-strain genomes for metagenomic binning, comparative biology and taxonomic classification.</title>
        <authorList>
            <person name="Goeker M."/>
        </authorList>
    </citation>
    <scope>NUCLEOTIDE SEQUENCE [LARGE SCALE GENOMIC DNA]</scope>
    <source>
        <strain evidence="2 3">DSM 27382</strain>
    </source>
</reference>
<dbReference type="EMBL" id="JAFBEH010000041">
    <property type="protein sequence ID" value="MBM7643397.1"/>
    <property type="molecule type" value="Genomic_DNA"/>
</dbReference>
<organism evidence="2 3">
    <name type="scientific">Streptococcus loxodontisalivarius</name>
    <dbReference type="NCBI Taxonomy" id="1349415"/>
    <lineage>
        <taxon>Bacteria</taxon>
        <taxon>Bacillati</taxon>
        <taxon>Bacillota</taxon>
        <taxon>Bacilli</taxon>
        <taxon>Lactobacillales</taxon>
        <taxon>Streptococcaceae</taxon>
        <taxon>Streptococcus</taxon>
    </lineage>
</organism>
<dbReference type="RefSeq" id="WP_205010251.1">
    <property type="nucleotide sequence ID" value="NZ_JAFBEH010000041.1"/>
</dbReference>
<name>A0ABS2PTN6_9STRE</name>
<accession>A0ABS2PTN6</accession>
<protein>
    <recommendedName>
        <fullName evidence="1">Putative zinc ribbon domain-containing protein</fullName>
    </recommendedName>
</protein>
<dbReference type="Pfam" id="PF12674">
    <property type="entry name" value="Zn_ribbon_2"/>
    <property type="match status" value="1"/>
</dbReference>
<gene>
    <name evidence="2" type="ORF">JOC28_001705</name>
</gene>
<evidence type="ECO:0000313" key="2">
    <source>
        <dbReference type="EMBL" id="MBM7643397.1"/>
    </source>
</evidence>
<proteinExistence type="predicted"/>
<keyword evidence="3" id="KW-1185">Reference proteome</keyword>
<dbReference type="InterPro" id="IPR025868">
    <property type="entry name" value="Zn_ribbon_dom_put"/>
</dbReference>
<dbReference type="Proteomes" id="UP000697472">
    <property type="component" value="Unassembled WGS sequence"/>
</dbReference>